<dbReference type="InterPro" id="IPR001365">
    <property type="entry name" value="A_deaminase_dom"/>
</dbReference>
<dbReference type="Proteomes" id="UP000249524">
    <property type="component" value="Unassembled WGS sequence"/>
</dbReference>
<dbReference type="EC" id="3.5.4.4" evidence="3"/>
<keyword evidence="7" id="KW-0732">Signal</keyword>
<keyword evidence="5" id="KW-0378">Hydrolase</keyword>
<dbReference type="Gene3D" id="3.20.20.140">
    <property type="entry name" value="Metal-dependent hydrolases"/>
    <property type="match status" value="1"/>
</dbReference>
<organism evidence="9 10">
    <name type="scientific">Phenylobacterium kunshanense</name>
    <dbReference type="NCBI Taxonomy" id="1445034"/>
    <lineage>
        <taxon>Bacteria</taxon>
        <taxon>Pseudomonadati</taxon>
        <taxon>Pseudomonadota</taxon>
        <taxon>Alphaproteobacteria</taxon>
        <taxon>Caulobacterales</taxon>
        <taxon>Caulobacteraceae</taxon>
        <taxon>Phenylobacterium</taxon>
    </lineage>
</organism>
<reference evidence="9 10" key="1">
    <citation type="submission" date="2018-05" db="EMBL/GenBank/DDBJ databases">
        <authorList>
            <person name="Lanie J.A."/>
            <person name="Ng W.-L."/>
            <person name="Kazmierczak K.M."/>
            <person name="Andrzejewski T.M."/>
            <person name="Davidsen T.M."/>
            <person name="Wayne K.J."/>
            <person name="Tettelin H."/>
            <person name="Glass J.I."/>
            <person name="Rusch D."/>
            <person name="Podicherti R."/>
            <person name="Tsui H.-C.T."/>
            <person name="Winkler M.E."/>
        </authorList>
    </citation>
    <scope>NUCLEOTIDE SEQUENCE [LARGE SCALE GENOMIC DNA]</scope>
    <source>
        <strain evidence="9 10">BUT-10</strain>
    </source>
</reference>
<evidence type="ECO:0000256" key="6">
    <source>
        <dbReference type="ARBA" id="ARBA00022833"/>
    </source>
</evidence>
<evidence type="ECO:0000256" key="2">
    <source>
        <dbReference type="ARBA" id="ARBA00006676"/>
    </source>
</evidence>
<accession>A0A328BMS5</accession>
<sequence>MFRHPELDRSRRVRRAAGMGRILASLAAALAIATPAAAAPDLSKMGAAELTAFLKPFPKGGELHNHLGGSTPTEDLIDWAVEDGLCIDMTELAIRHTCAGENMKPAAEVVADEALRSALTDSLTTRHPGFRDRSGHDQFFTAFSRRATTPKRAGDALAEAMETLARQNTWYIELMVTPQGAAARGLGARVGWKGDIAATRAALTEAGLEKLVPAVIADTDRFEARAREVLKCGTPQARPGCGVTVRYLFQSIRQGPPEQTMAQLQLGVATVLADKRWVGLQLVAPEDSYDATRYYDLHMAIIAELTDRGRKVPVALHAGELTLKIAHPKHLSYHVRDAVRVAGARRIGHGTDLPEEMGADALAEEMAAKGVLVEVNLLSNETILEVKPEDHPYAWLRKKGVPVSLSTDDAGITRSELSDDYQAAVRNGATYEDLKTAARNGVAFSFLSGPGLWEDPNRYRRPVKACAGQVGAAEPKGACAAFVAASDKAREQWRHERLLREFEATRR</sequence>
<dbReference type="GO" id="GO:0046103">
    <property type="term" value="P:inosine biosynthetic process"/>
    <property type="evidence" value="ECO:0007669"/>
    <property type="project" value="TreeGrafter"/>
</dbReference>
<name>A0A328BMS5_9CAUL</name>
<comment type="similarity">
    <text evidence="2">Belongs to the metallo-dependent hydrolases superfamily. Adenosine and AMP deaminases family.</text>
</comment>
<evidence type="ECO:0000256" key="4">
    <source>
        <dbReference type="ARBA" id="ARBA00022723"/>
    </source>
</evidence>
<dbReference type="OrthoDB" id="105475at2"/>
<feature type="signal peptide" evidence="7">
    <location>
        <begin position="1"/>
        <end position="38"/>
    </location>
</feature>
<dbReference type="GO" id="GO:0005829">
    <property type="term" value="C:cytosol"/>
    <property type="evidence" value="ECO:0007669"/>
    <property type="project" value="TreeGrafter"/>
</dbReference>
<evidence type="ECO:0000313" key="9">
    <source>
        <dbReference type="EMBL" id="RAK66308.1"/>
    </source>
</evidence>
<dbReference type="GO" id="GO:0006154">
    <property type="term" value="P:adenosine catabolic process"/>
    <property type="evidence" value="ECO:0007669"/>
    <property type="project" value="TreeGrafter"/>
</dbReference>
<comment type="caution">
    <text evidence="9">The sequence shown here is derived from an EMBL/GenBank/DDBJ whole genome shotgun (WGS) entry which is preliminary data.</text>
</comment>
<comment type="cofactor">
    <cofactor evidence="1">
        <name>Zn(2+)</name>
        <dbReference type="ChEBI" id="CHEBI:29105"/>
    </cofactor>
</comment>
<dbReference type="GO" id="GO:0046872">
    <property type="term" value="F:metal ion binding"/>
    <property type="evidence" value="ECO:0007669"/>
    <property type="project" value="UniProtKB-KW"/>
</dbReference>
<dbReference type="GO" id="GO:0004000">
    <property type="term" value="F:adenosine deaminase activity"/>
    <property type="evidence" value="ECO:0007669"/>
    <property type="project" value="UniProtKB-ARBA"/>
</dbReference>
<evidence type="ECO:0000313" key="10">
    <source>
        <dbReference type="Proteomes" id="UP000249524"/>
    </source>
</evidence>
<dbReference type="GO" id="GO:0043103">
    <property type="term" value="P:hypoxanthine salvage"/>
    <property type="evidence" value="ECO:0007669"/>
    <property type="project" value="TreeGrafter"/>
</dbReference>
<evidence type="ECO:0000256" key="1">
    <source>
        <dbReference type="ARBA" id="ARBA00001947"/>
    </source>
</evidence>
<proteinExistence type="inferred from homology"/>
<feature type="chain" id="PRO_5016367394" description="adenosine deaminase" evidence="7">
    <location>
        <begin position="39"/>
        <end position="507"/>
    </location>
</feature>
<dbReference type="AlphaFoldDB" id="A0A328BMS5"/>
<dbReference type="PANTHER" id="PTHR11409:SF43">
    <property type="entry name" value="ADENOSINE DEAMINASE"/>
    <property type="match status" value="1"/>
</dbReference>
<protein>
    <recommendedName>
        <fullName evidence="3">adenosine deaminase</fullName>
        <ecNumber evidence="3">3.5.4.4</ecNumber>
    </recommendedName>
</protein>
<keyword evidence="10" id="KW-1185">Reference proteome</keyword>
<evidence type="ECO:0000256" key="7">
    <source>
        <dbReference type="SAM" id="SignalP"/>
    </source>
</evidence>
<evidence type="ECO:0000256" key="5">
    <source>
        <dbReference type="ARBA" id="ARBA00022801"/>
    </source>
</evidence>
<keyword evidence="4" id="KW-0479">Metal-binding</keyword>
<dbReference type="EMBL" id="QFYS01000003">
    <property type="protein sequence ID" value="RAK66308.1"/>
    <property type="molecule type" value="Genomic_DNA"/>
</dbReference>
<dbReference type="PANTHER" id="PTHR11409">
    <property type="entry name" value="ADENOSINE DEAMINASE"/>
    <property type="match status" value="1"/>
</dbReference>
<dbReference type="InterPro" id="IPR032466">
    <property type="entry name" value="Metal_Hydrolase"/>
</dbReference>
<keyword evidence="6" id="KW-0862">Zinc</keyword>
<evidence type="ECO:0000259" key="8">
    <source>
        <dbReference type="Pfam" id="PF00962"/>
    </source>
</evidence>
<dbReference type="InterPro" id="IPR006330">
    <property type="entry name" value="Ado/ade_deaminase"/>
</dbReference>
<evidence type="ECO:0000256" key="3">
    <source>
        <dbReference type="ARBA" id="ARBA00012784"/>
    </source>
</evidence>
<gene>
    <name evidence="9" type="ORF">DJ019_08630</name>
</gene>
<dbReference type="SUPFAM" id="SSF51556">
    <property type="entry name" value="Metallo-dependent hydrolases"/>
    <property type="match status" value="1"/>
</dbReference>
<feature type="domain" description="Adenosine deaminase" evidence="8">
    <location>
        <begin position="155"/>
        <end position="448"/>
    </location>
</feature>
<dbReference type="Pfam" id="PF00962">
    <property type="entry name" value="A_deaminase"/>
    <property type="match status" value="1"/>
</dbReference>